<dbReference type="EMBL" id="NRDI02000006">
    <property type="protein sequence ID" value="KAI1515413.1"/>
    <property type="molecule type" value="Genomic_DNA"/>
</dbReference>
<protein>
    <submittedName>
        <fullName evidence="2">Uncharacterized protein</fullName>
    </submittedName>
</protein>
<reference evidence="2 4" key="1">
    <citation type="journal article" date="2018" name="BMC Genomics">
        <title>Comparative genomics of the wheat fungal pathogen Pyrenophora tritici-repentis reveals chromosomal variations and genome plasticity.</title>
        <authorList>
            <person name="Moolhuijzen P."/>
            <person name="See P.T."/>
            <person name="Hane J.K."/>
            <person name="Shi G."/>
            <person name="Liu Z."/>
            <person name="Oliver R.P."/>
            <person name="Moffat C.S."/>
        </authorList>
    </citation>
    <scope>NUCLEOTIDE SEQUENCE [LARGE SCALE GENOMIC DNA]</scope>
    <source>
        <strain evidence="2">M4</strain>
    </source>
</reference>
<evidence type="ECO:0000256" key="1">
    <source>
        <dbReference type="SAM" id="MobiDB-lite"/>
    </source>
</evidence>
<sequence>MVTPPTPPKASWKDPYYSWRGHSPLRHEYKVTRTSEVDSNTTASGASAHHNLSVSHLLGTMSSPGSTNSTSTAAHNLLDTEQEDPEDYDPEYATYLAATIQSQAEKEDLE</sequence>
<comment type="caution">
    <text evidence="2">The sequence shown here is derived from an EMBL/GenBank/DDBJ whole genome shotgun (WGS) entry which is preliminary data.</text>
</comment>
<evidence type="ECO:0000313" key="5">
    <source>
        <dbReference type="Proteomes" id="UP000249757"/>
    </source>
</evidence>
<feature type="region of interest" description="Disordered" evidence="1">
    <location>
        <begin position="30"/>
        <end position="90"/>
    </location>
</feature>
<dbReference type="Proteomes" id="UP000249757">
    <property type="component" value="Unassembled WGS sequence"/>
</dbReference>
<dbReference type="Proteomes" id="UP000245464">
    <property type="component" value="Chromosome 8"/>
</dbReference>
<evidence type="ECO:0000313" key="3">
    <source>
        <dbReference type="EMBL" id="KAI1515413.1"/>
    </source>
</evidence>
<name>A0A2W1D551_9PLEO</name>
<reference evidence="5" key="4">
    <citation type="journal article" date="2022" name="Microb. Genom.">
        <title>A global pangenome for the wheat fungal pathogen Pyrenophora tritici-repentis and prediction of effector protein structural homology.</title>
        <authorList>
            <person name="Moolhuijzen P.M."/>
            <person name="See P.T."/>
            <person name="Shi G."/>
            <person name="Powell H.R."/>
            <person name="Cockram J."/>
            <person name="Jorgensen L.N."/>
            <person name="Benslimane H."/>
            <person name="Strelkov S.E."/>
            <person name="Turner J."/>
            <person name="Liu Z."/>
            <person name="Moffat C.S."/>
        </authorList>
    </citation>
    <scope>NUCLEOTIDE SEQUENCE [LARGE SCALE GENOMIC DNA]</scope>
</reference>
<evidence type="ECO:0000313" key="4">
    <source>
        <dbReference type="Proteomes" id="UP000245464"/>
    </source>
</evidence>
<feature type="compositionally biased region" description="Acidic residues" evidence="1">
    <location>
        <begin position="80"/>
        <end position="90"/>
    </location>
</feature>
<gene>
    <name evidence="3" type="ORF">Ptr86124_005414</name>
    <name evidence="2" type="ORF">PtrM4_139630</name>
</gene>
<dbReference type="AlphaFoldDB" id="A0A2W1D551"/>
<keyword evidence="5" id="KW-1185">Reference proteome</keyword>
<feature type="compositionally biased region" description="Polar residues" evidence="1">
    <location>
        <begin position="37"/>
        <end position="74"/>
    </location>
</feature>
<reference evidence="3" key="3">
    <citation type="journal article" date="2022" name="bioRxiv">
        <title>A global pangenome for the wheat fungal pathogen Pyrenophora tritici-repentis and prediction of effector protein structural homology.</title>
        <authorList>
            <person name="Moolhuijzen P."/>
            <person name="See P.T."/>
            <person name="Shi G."/>
            <person name="Powell H.R."/>
            <person name="Cockram J."/>
            <person name="Jorgensen L.N."/>
            <person name="Benslimane H."/>
            <person name="Strelkov S.E."/>
            <person name="Turner J."/>
            <person name="Liu Z."/>
            <person name="Moffat C.S."/>
        </authorList>
    </citation>
    <scope>NUCLEOTIDE SEQUENCE</scope>
    <source>
        <strain evidence="3">86-124</strain>
    </source>
</reference>
<accession>A0A2W1D551</accession>
<organism evidence="2 4">
    <name type="scientific">Pyrenophora tritici-repentis</name>
    <dbReference type="NCBI Taxonomy" id="45151"/>
    <lineage>
        <taxon>Eukaryota</taxon>
        <taxon>Fungi</taxon>
        <taxon>Dikarya</taxon>
        <taxon>Ascomycota</taxon>
        <taxon>Pezizomycotina</taxon>
        <taxon>Dothideomycetes</taxon>
        <taxon>Pleosporomycetidae</taxon>
        <taxon>Pleosporales</taxon>
        <taxon>Pleosporineae</taxon>
        <taxon>Pleosporaceae</taxon>
        <taxon>Pyrenophora</taxon>
    </lineage>
</organism>
<dbReference type="EMBL" id="NQIK02000008">
    <property type="protein sequence ID" value="KAF7567372.1"/>
    <property type="molecule type" value="Genomic_DNA"/>
</dbReference>
<reference evidence="3" key="2">
    <citation type="submission" date="2021-05" db="EMBL/GenBank/DDBJ databases">
        <authorList>
            <person name="Moolhuijzen P.M."/>
            <person name="Moffat C.S."/>
        </authorList>
    </citation>
    <scope>NUCLEOTIDE SEQUENCE</scope>
    <source>
        <strain evidence="3">86-124</strain>
    </source>
</reference>
<dbReference type="OrthoDB" id="10538992at2759"/>
<proteinExistence type="predicted"/>
<evidence type="ECO:0000313" key="2">
    <source>
        <dbReference type="EMBL" id="KAF7567372.1"/>
    </source>
</evidence>